<proteinExistence type="predicted"/>
<keyword evidence="3" id="KW-0675">Receptor</keyword>
<sequence length="157" mass="17777">MCVLSLRTIAAGCGVRQEEIEGQCCDLCYPGTFRKTAQNCPKQQKTDCSPCKEGYFSENYTLFDRCEECRVCQQDYVEKCTPTTNAKCSCHSGFLCSNNVCSKCEEDKCVMGEKPKRTDIAGGDKLSIRYSYTCEPKPSCPYNTYFDVKEDLCSKWK</sequence>
<keyword evidence="4" id="KW-1185">Reference proteome</keyword>
<reference evidence="3 4" key="1">
    <citation type="submission" date="2019-03" db="EMBL/GenBank/DDBJ databases">
        <title>First draft genome of Liparis tanakae, snailfish: a comprehensive survey of snailfish specific genes.</title>
        <authorList>
            <person name="Kim W."/>
            <person name="Song I."/>
            <person name="Jeong J.-H."/>
            <person name="Kim D."/>
            <person name="Kim S."/>
            <person name="Ryu S."/>
            <person name="Song J.Y."/>
            <person name="Lee S.K."/>
        </authorList>
    </citation>
    <scope>NUCLEOTIDE SEQUENCE [LARGE SCALE GENOMIC DNA]</scope>
    <source>
        <tissue evidence="3">Muscle</tissue>
    </source>
</reference>
<accession>A0A4Z2J387</accession>
<comment type="caution">
    <text evidence="3">The sequence shown here is derived from an EMBL/GenBank/DDBJ whole genome shotgun (WGS) entry which is preliminary data.</text>
</comment>
<dbReference type="AlphaFoldDB" id="A0A4Z2J387"/>
<feature type="disulfide bond" evidence="1">
    <location>
        <begin position="51"/>
        <end position="66"/>
    </location>
</feature>
<dbReference type="Gene3D" id="2.10.50.10">
    <property type="entry name" value="Tumor Necrosis Factor Receptor, subunit A, domain 2"/>
    <property type="match status" value="1"/>
</dbReference>
<keyword evidence="1" id="KW-1015">Disulfide bond</keyword>
<dbReference type="EMBL" id="SRLO01000030">
    <property type="protein sequence ID" value="TNN83953.1"/>
    <property type="molecule type" value="Genomic_DNA"/>
</dbReference>
<dbReference type="InterPro" id="IPR001368">
    <property type="entry name" value="TNFR/NGFR_Cys_rich_reg"/>
</dbReference>
<evidence type="ECO:0000259" key="2">
    <source>
        <dbReference type="PROSITE" id="PS50050"/>
    </source>
</evidence>
<dbReference type="GO" id="GO:0042127">
    <property type="term" value="P:regulation of cell population proliferation"/>
    <property type="evidence" value="ECO:0007669"/>
    <property type="project" value="TreeGrafter"/>
</dbReference>
<feature type="repeat" description="TNFR-Cys" evidence="1">
    <location>
        <begin position="50"/>
        <end position="88"/>
    </location>
</feature>
<gene>
    <name evidence="3" type="primary">CD40_0</name>
    <name evidence="3" type="ORF">EYF80_005824</name>
</gene>
<feature type="domain" description="TNFR-Cys" evidence="2">
    <location>
        <begin position="50"/>
        <end position="88"/>
    </location>
</feature>
<dbReference type="PROSITE" id="PS50050">
    <property type="entry name" value="TNFR_NGFR_2"/>
    <property type="match status" value="1"/>
</dbReference>
<evidence type="ECO:0000313" key="4">
    <source>
        <dbReference type="Proteomes" id="UP000314294"/>
    </source>
</evidence>
<organism evidence="3 4">
    <name type="scientific">Liparis tanakae</name>
    <name type="common">Tanaka's snailfish</name>
    <dbReference type="NCBI Taxonomy" id="230148"/>
    <lineage>
        <taxon>Eukaryota</taxon>
        <taxon>Metazoa</taxon>
        <taxon>Chordata</taxon>
        <taxon>Craniata</taxon>
        <taxon>Vertebrata</taxon>
        <taxon>Euteleostomi</taxon>
        <taxon>Actinopterygii</taxon>
        <taxon>Neopterygii</taxon>
        <taxon>Teleostei</taxon>
        <taxon>Neoteleostei</taxon>
        <taxon>Acanthomorphata</taxon>
        <taxon>Eupercaria</taxon>
        <taxon>Perciformes</taxon>
        <taxon>Cottioidei</taxon>
        <taxon>Cottales</taxon>
        <taxon>Liparidae</taxon>
        <taxon>Liparis</taxon>
    </lineage>
</organism>
<evidence type="ECO:0000256" key="1">
    <source>
        <dbReference type="PROSITE-ProRule" id="PRU00206"/>
    </source>
</evidence>
<dbReference type="PANTHER" id="PTHR47139">
    <property type="entry name" value="TUMOR NECROSIS FACTOR RECEPTOR SUPERFAMILY MEMBER 9"/>
    <property type="match status" value="1"/>
</dbReference>
<dbReference type="PANTHER" id="PTHR47139:SF1">
    <property type="entry name" value="TUMOR NECROSIS FACTOR RECEPTOR SUPERFAMILY MEMBER 9"/>
    <property type="match status" value="1"/>
</dbReference>
<protein>
    <submittedName>
        <fullName evidence="3">Tumor necrosis factor receptor superfamily member 5</fullName>
    </submittedName>
</protein>
<dbReference type="GO" id="GO:0038023">
    <property type="term" value="F:signaling receptor activity"/>
    <property type="evidence" value="ECO:0007669"/>
    <property type="project" value="TreeGrafter"/>
</dbReference>
<name>A0A4Z2J387_9TELE</name>
<evidence type="ECO:0000313" key="3">
    <source>
        <dbReference type="EMBL" id="TNN83953.1"/>
    </source>
</evidence>
<dbReference type="Proteomes" id="UP000314294">
    <property type="component" value="Unassembled WGS sequence"/>
</dbReference>
<dbReference type="SUPFAM" id="SSF57586">
    <property type="entry name" value="TNF receptor-like"/>
    <property type="match status" value="1"/>
</dbReference>
<dbReference type="OrthoDB" id="9374769at2759"/>
<comment type="caution">
    <text evidence="1">Lacks conserved residue(s) required for the propagation of feature annotation.</text>
</comment>